<evidence type="ECO:0008006" key="3">
    <source>
        <dbReference type="Google" id="ProtNLM"/>
    </source>
</evidence>
<keyword evidence="1" id="KW-0732">Signal</keyword>
<organism evidence="2">
    <name type="scientific">Arundo donax</name>
    <name type="common">Giant reed</name>
    <name type="synonym">Donax arundinaceus</name>
    <dbReference type="NCBI Taxonomy" id="35708"/>
    <lineage>
        <taxon>Eukaryota</taxon>
        <taxon>Viridiplantae</taxon>
        <taxon>Streptophyta</taxon>
        <taxon>Embryophyta</taxon>
        <taxon>Tracheophyta</taxon>
        <taxon>Spermatophyta</taxon>
        <taxon>Magnoliopsida</taxon>
        <taxon>Liliopsida</taxon>
        <taxon>Poales</taxon>
        <taxon>Poaceae</taxon>
        <taxon>PACMAD clade</taxon>
        <taxon>Arundinoideae</taxon>
        <taxon>Arundineae</taxon>
        <taxon>Arundo</taxon>
    </lineage>
</organism>
<name>A0A0A9C1V1_ARUDO</name>
<accession>A0A0A9C1V1</accession>
<feature type="signal peptide" evidence="1">
    <location>
        <begin position="1"/>
        <end position="23"/>
    </location>
</feature>
<reference evidence="2" key="2">
    <citation type="journal article" date="2015" name="Data Brief">
        <title>Shoot transcriptome of the giant reed, Arundo donax.</title>
        <authorList>
            <person name="Barrero R.A."/>
            <person name="Guerrero F.D."/>
            <person name="Moolhuijzen P."/>
            <person name="Goolsby J.A."/>
            <person name="Tidwell J."/>
            <person name="Bellgard S.E."/>
            <person name="Bellgard M.I."/>
        </authorList>
    </citation>
    <scope>NUCLEOTIDE SEQUENCE</scope>
    <source>
        <tissue evidence="2">Shoot tissue taken approximately 20 cm above the soil surface</tissue>
    </source>
</reference>
<proteinExistence type="predicted"/>
<evidence type="ECO:0000256" key="1">
    <source>
        <dbReference type="SAM" id="SignalP"/>
    </source>
</evidence>
<dbReference type="AlphaFoldDB" id="A0A0A9C1V1"/>
<reference evidence="2" key="1">
    <citation type="submission" date="2014-09" db="EMBL/GenBank/DDBJ databases">
        <authorList>
            <person name="Magalhaes I.L.F."/>
            <person name="Oliveira U."/>
            <person name="Santos F.R."/>
            <person name="Vidigal T.H.D.A."/>
            <person name="Brescovit A.D."/>
            <person name="Santos A.J."/>
        </authorList>
    </citation>
    <scope>NUCLEOTIDE SEQUENCE</scope>
    <source>
        <tissue evidence="2">Shoot tissue taken approximately 20 cm above the soil surface</tissue>
    </source>
</reference>
<evidence type="ECO:0000313" key="2">
    <source>
        <dbReference type="EMBL" id="JAD67375.1"/>
    </source>
</evidence>
<dbReference type="EMBL" id="GBRH01230520">
    <property type="protein sequence ID" value="JAD67375.1"/>
    <property type="molecule type" value="Transcribed_RNA"/>
</dbReference>
<feature type="chain" id="PRO_5002044343" description="Secreted protein" evidence="1">
    <location>
        <begin position="24"/>
        <end position="74"/>
    </location>
</feature>
<protein>
    <recommendedName>
        <fullName evidence="3">Secreted protein</fullName>
    </recommendedName>
</protein>
<sequence>MNTFTFCQTLIALIISCLDSSLKRPDVITTFHLNRPLRMNSTLIRRRDWRFRPREMKFHSRIGGSNGQNLRSLE</sequence>